<evidence type="ECO:0000256" key="11">
    <source>
        <dbReference type="ARBA" id="ARBA00023049"/>
    </source>
</evidence>
<dbReference type="EMBL" id="NBII01000004">
    <property type="protein sequence ID" value="PAV19338.1"/>
    <property type="molecule type" value="Genomic_DNA"/>
</dbReference>
<keyword evidence="5 15" id="KW-0812">Transmembrane</keyword>
<keyword evidence="8" id="KW-0256">Endoplasmic reticulum</keyword>
<evidence type="ECO:0000256" key="1">
    <source>
        <dbReference type="ARBA" id="ARBA00001947"/>
    </source>
</evidence>
<keyword evidence="6 14" id="KW-0479">Metal-binding</keyword>
<comment type="caution">
    <text evidence="18">The sequence shown here is derived from an EMBL/GenBank/DDBJ whole genome shotgun (WGS) entry which is preliminary data.</text>
</comment>
<keyword evidence="11" id="KW-0482">Metalloprotease</keyword>
<comment type="similarity">
    <text evidence="3 14">Belongs to the peptidase M28 family.</text>
</comment>
<gene>
    <name evidence="18" type="ORF">PNOK_0427200</name>
</gene>
<keyword evidence="7 14" id="KW-0378">Hydrolase</keyword>
<dbReference type="InterPro" id="IPR048024">
    <property type="entry name" value="Fxna-like_M28_dom"/>
</dbReference>
<evidence type="ECO:0000256" key="15">
    <source>
        <dbReference type="SAM" id="Phobius"/>
    </source>
</evidence>
<reference evidence="18 19" key="1">
    <citation type="journal article" date="2017" name="Mol. Ecol.">
        <title>Comparative and population genomic landscape of Phellinus noxius: A hypervariable fungus causing root rot in trees.</title>
        <authorList>
            <person name="Chung C.L."/>
            <person name="Lee T.J."/>
            <person name="Akiba M."/>
            <person name="Lee H.H."/>
            <person name="Kuo T.H."/>
            <person name="Liu D."/>
            <person name="Ke H.M."/>
            <person name="Yokoi T."/>
            <person name="Roa M.B."/>
            <person name="Lu M.J."/>
            <person name="Chang Y.Y."/>
            <person name="Ann P.J."/>
            <person name="Tsai J.N."/>
            <person name="Chen C.Y."/>
            <person name="Tzean S.S."/>
            <person name="Ota Y."/>
            <person name="Hattori T."/>
            <person name="Sahashi N."/>
            <person name="Liou R.F."/>
            <person name="Kikuchi T."/>
            <person name="Tsai I.J."/>
        </authorList>
    </citation>
    <scope>NUCLEOTIDE SEQUENCE [LARGE SCALE GENOMIC DNA]</scope>
    <source>
        <strain evidence="18 19">FFPRI411160</strain>
    </source>
</reference>
<protein>
    <recommendedName>
        <fullName evidence="14">Peptide hydrolase</fullName>
        <ecNumber evidence="14">3.4.-.-</ecNumber>
    </recommendedName>
</protein>
<comment type="subcellular location">
    <subcellularLocation>
        <location evidence="2">Endoplasmic reticulum membrane</location>
        <topology evidence="2">Multi-pass membrane protein</topology>
    </subcellularLocation>
</comment>
<evidence type="ECO:0000313" key="18">
    <source>
        <dbReference type="EMBL" id="PAV19338.1"/>
    </source>
</evidence>
<name>A0A286UIG7_9AGAM</name>
<dbReference type="GO" id="GO:0008235">
    <property type="term" value="F:metalloexopeptidase activity"/>
    <property type="evidence" value="ECO:0007669"/>
    <property type="project" value="InterPro"/>
</dbReference>
<dbReference type="GO" id="GO:0005789">
    <property type="term" value="C:endoplasmic reticulum membrane"/>
    <property type="evidence" value="ECO:0007669"/>
    <property type="project" value="UniProtKB-SubCell"/>
</dbReference>
<feature type="transmembrane region" description="Helical" evidence="15">
    <location>
        <begin position="557"/>
        <end position="578"/>
    </location>
</feature>
<dbReference type="AlphaFoldDB" id="A0A286UIG7"/>
<evidence type="ECO:0000256" key="14">
    <source>
        <dbReference type="RuleBase" id="RU361240"/>
    </source>
</evidence>
<accession>A0A286UIG7</accession>
<dbReference type="EC" id="3.4.-.-" evidence="14"/>
<evidence type="ECO:0000256" key="6">
    <source>
        <dbReference type="ARBA" id="ARBA00022723"/>
    </source>
</evidence>
<dbReference type="InterPro" id="IPR045175">
    <property type="entry name" value="M28_fam"/>
</dbReference>
<dbReference type="InterPro" id="IPR007484">
    <property type="entry name" value="Peptidase_M28"/>
</dbReference>
<dbReference type="Pfam" id="PF04389">
    <property type="entry name" value="Peptidase_M28"/>
    <property type="match status" value="1"/>
</dbReference>
<evidence type="ECO:0000313" key="19">
    <source>
        <dbReference type="Proteomes" id="UP000217199"/>
    </source>
</evidence>
<evidence type="ECO:0000256" key="12">
    <source>
        <dbReference type="ARBA" id="ARBA00023136"/>
    </source>
</evidence>
<dbReference type="STRING" id="2282107.A0A286UIG7"/>
<feature type="domain" description="Endoplasmic reticulum metallopeptidase 1/1-A TM" evidence="17">
    <location>
        <begin position="434"/>
        <end position="643"/>
    </location>
</feature>
<dbReference type="InParanoid" id="A0A286UIG7"/>
<evidence type="ECO:0000256" key="2">
    <source>
        <dbReference type="ARBA" id="ARBA00004477"/>
    </source>
</evidence>
<dbReference type="FunFam" id="3.40.630.10:FF:000008">
    <property type="entry name" value="Endoplasmic reticulum metallopeptidase 1"/>
    <property type="match status" value="1"/>
</dbReference>
<keyword evidence="4 14" id="KW-0645">Protease</keyword>
<sequence>MGHPEHKPWRFLKSLFLLSPLIIGIPSLTLWNHYDLPKPVQETYNTASDVPQLSERAILEHAKYLSEDIGYRTVGTREHALADAWMLKKAEELKTLCEDIVRKEPGRKLQCEVDRQTGNGEHRFDIMSARLYKTYVNLANIVVRISDGTPEGKEHAVLINAHLDSTLPSPGAADDALAVGAMLEVARTLVSTRGWTPEHSIILLFNTAEESLQDASHLFGTLHPWRHTVRAVLNLEAAGTRGRTLLFQATSQQMINAYSQVPRPLGTIVANDVFSSGIIMSDTDFRQFELYMNVTGLDMAVVGHSYFYHTRKDLVRYIEPGVAQHMGDNTLALVRYLSSEESPLPTLTTGYLKPTTVFFSFLGVYFIRYSFATANAMHFVFLAANMALISLTSSSVRTVRVKKDKQTIKSTNNGFVSVSESSEIVTEGGNVWSDVLKGALVIVLGFASALISVHIVALVMVHLFNRPLSWFRYEASCLLLYGPPALFGGLATHAVLQPLLRVSEKSLLQALLLLNSLLAIVLQLVGIGSAILFFAAGLSIFAGLLVDAIKGGEHPSLLVYAFGQFIPFLYGTELFVIVSDIFVPLTGRMGGDTPAEHIIATIVALTGSYLMPLVIPFFHRFGRRFVLRSLTHLALLSSVMILLFTQLNPFDAMHPRRVFVVHNENITSNEVFLGVGTADISPNFEDIANNIASFVKKNASATATANVMNEYNGDWDVMYPFSTVIKPFNIQLDPYPSDYADGRFSVSAINDIVDTASATRSLTLVIQHPGLIWTTIAFDAHVLSWSLDKHPLPAHARHFVKQASFYGEDTWSLDLVISYLESEKESPKLRVNFHGIRETAMWPGKANEKHLGGRAMEIFEELDNYLIDKYDDALDVTLLGCVGGIVEL</sequence>
<dbReference type="GO" id="GO:0046872">
    <property type="term" value="F:metal ion binding"/>
    <property type="evidence" value="ECO:0007669"/>
    <property type="project" value="UniProtKB-KW"/>
</dbReference>
<feature type="domain" description="Peptidase M28" evidence="16">
    <location>
        <begin position="140"/>
        <end position="333"/>
    </location>
</feature>
<dbReference type="InterPro" id="IPR053974">
    <property type="entry name" value="ERMP1_1-A_TM"/>
</dbReference>
<keyword evidence="9 14" id="KW-0862">Zinc</keyword>
<dbReference type="SUPFAM" id="SSF53187">
    <property type="entry name" value="Zn-dependent exopeptidases"/>
    <property type="match status" value="1"/>
</dbReference>
<comment type="cofactor">
    <cofactor evidence="1">
        <name>Zn(2+)</name>
        <dbReference type="ChEBI" id="CHEBI:29105"/>
    </cofactor>
</comment>
<dbReference type="Pfam" id="PF22249">
    <property type="entry name" value="ERMP1-TM"/>
    <property type="match status" value="1"/>
</dbReference>
<feature type="transmembrane region" description="Helical" evidence="15">
    <location>
        <begin position="516"/>
        <end position="545"/>
    </location>
</feature>
<keyword evidence="12 15" id="KW-0472">Membrane</keyword>
<evidence type="ECO:0000256" key="9">
    <source>
        <dbReference type="ARBA" id="ARBA00022833"/>
    </source>
</evidence>
<keyword evidence="19" id="KW-1185">Reference proteome</keyword>
<dbReference type="Proteomes" id="UP000217199">
    <property type="component" value="Unassembled WGS sequence"/>
</dbReference>
<evidence type="ECO:0000259" key="17">
    <source>
        <dbReference type="Pfam" id="PF22249"/>
    </source>
</evidence>
<dbReference type="OrthoDB" id="76293at2759"/>
<evidence type="ECO:0000256" key="8">
    <source>
        <dbReference type="ARBA" id="ARBA00022824"/>
    </source>
</evidence>
<organism evidence="18 19">
    <name type="scientific">Pyrrhoderma noxium</name>
    <dbReference type="NCBI Taxonomy" id="2282107"/>
    <lineage>
        <taxon>Eukaryota</taxon>
        <taxon>Fungi</taxon>
        <taxon>Dikarya</taxon>
        <taxon>Basidiomycota</taxon>
        <taxon>Agaricomycotina</taxon>
        <taxon>Agaricomycetes</taxon>
        <taxon>Hymenochaetales</taxon>
        <taxon>Hymenochaetaceae</taxon>
        <taxon>Pyrrhoderma</taxon>
    </lineage>
</organism>
<dbReference type="PANTHER" id="PTHR12147">
    <property type="entry name" value="METALLOPEPTIDASE M28 FAMILY MEMBER"/>
    <property type="match status" value="1"/>
</dbReference>
<dbReference type="GO" id="GO:0006508">
    <property type="term" value="P:proteolysis"/>
    <property type="evidence" value="ECO:0007669"/>
    <property type="project" value="UniProtKB-KW"/>
</dbReference>
<evidence type="ECO:0000259" key="16">
    <source>
        <dbReference type="Pfam" id="PF04389"/>
    </source>
</evidence>
<dbReference type="CDD" id="cd03875">
    <property type="entry name" value="M28_Fxna_like"/>
    <property type="match status" value="1"/>
</dbReference>
<evidence type="ECO:0000256" key="13">
    <source>
        <dbReference type="ARBA" id="ARBA00023180"/>
    </source>
</evidence>
<feature type="transmembrane region" description="Helical" evidence="15">
    <location>
        <begin position="350"/>
        <end position="367"/>
    </location>
</feature>
<evidence type="ECO:0000256" key="10">
    <source>
        <dbReference type="ARBA" id="ARBA00022989"/>
    </source>
</evidence>
<keyword evidence="13" id="KW-0325">Glycoprotein</keyword>
<evidence type="ECO:0000256" key="3">
    <source>
        <dbReference type="ARBA" id="ARBA00010918"/>
    </source>
</evidence>
<evidence type="ECO:0000256" key="5">
    <source>
        <dbReference type="ARBA" id="ARBA00022692"/>
    </source>
</evidence>
<evidence type="ECO:0000256" key="4">
    <source>
        <dbReference type="ARBA" id="ARBA00022670"/>
    </source>
</evidence>
<keyword evidence="10 15" id="KW-1133">Transmembrane helix</keyword>
<feature type="transmembrane region" description="Helical" evidence="15">
    <location>
        <begin position="476"/>
        <end position="496"/>
    </location>
</feature>
<feature type="transmembrane region" description="Helical" evidence="15">
    <location>
        <begin position="598"/>
        <end position="618"/>
    </location>
</feature>
<feature type="transmembrane region" description="Helical" evidence="15">
    <location>
        <begin position="439"/>
        <end position="464"/>
    </location>
</feature>
<dbReference type="PANTHER" id="PTHR12147:SF22">
    <property type="entry name" value="ENDOPLASMIC RETICULUM METALLOPEPTIDASE 1"/>
    <property type="match status" value="1"/>
</dbReference>
<dbReference type="Gene3D" id="3.40.630.10">
    <property type="entry name" value="Zn peptidases"/>
    <property type="match status" value="1"/>
</dbReference>
<proteinExistence type="inferred from homology"/>
<evidence type="ECO:0000256" key="7">
    <source>
        <dbReference type="ARBA" id="ARBA00022801"/>
    </source>
</evidence>
<feature type="transmembrane region" description="Helical" evidence="15">
    <location>
        <begin position="379"/>
        <end position="396"/>
    </location>
</feature>
<dbReference type="FunCoup" id="A0A286UIG7">
    <property type="interactions" value="37"/>
</dbReference>
<feature type="transmembrane region" description="Helical" evidence="15">
    <location>
        <begin position="625"/>
        <end position="647"/>
    </location>
</feature>